<sequence>MDISYHKIGSKASVCSRVLLCVRFNSLNGLVHTTMHHLKPEFRDGIVSAISTGIVPCLKAQIRKGAREEESAITCDMLTLVEVQPRKSDGLFLFPLNDGTFFFSFLDLLHV</sequence>
<comment type="caution">
    <text evidence="1">The sequence shown here is derived from an EMBL/GenBank/DDBJ whole genome shotgun (WGS) entry which is preliminary data.</text>
</comment>
<evidence type="ECO:0000313" key="2">
    <source>
        <dbReference type="Proteomes" id="UP001367508"/>
    </source>
</evidence>
<gene>
    <name evidence="1" type="ORF">VNO77_22812</name>
</gene>
<name>A0AAN9L3B0_CANGL</name>
<keyword evidence="2" id="KW-1185">Reference proteome</keyword>
<dbReference type="EMBL" id="JAYMYQ010000005">
    <property type="protein sequence ID" value="KAK7328695.1"/>
    <property type="molecule type" value="Genomic_DNA"/>
</dbReference>
<dbReference type="AlphaFoldDB" id="A0AAN9L3B0"/>
<organism evidence="1 2">
    <name type="scientific">Canavalia gladiata</name>
    <name type="common">Sword bean</name>
    <name type="synonym">Dolichos gladiatus</name>
    <dbReference type="NCBI Taxonomy" id="3824"/>
    <lineage>
        <taxon>Eukaryota</taxon>
        <taxon>Viridiplantae</taxon>
        <taxon>Streptophyta</taxon>
        <taxon>Embryophyta</taxon>
        <taxon>Tracheophyta</taxon>
        <taxon>Spermatophyta</taxon>
        <taxon>Magnoliopsida</taxon>
        <taxon>eudicotyledons</taxon>
        <taxon>Gunneridae</taxon>
        <taxon>Pentapetalae</taxon>
        <taxon>rosids</taxon>
        <taxon>fabids</taxon>
        <taxon>Fabales</taxon>
        <taxon>Fabaceae</taxon>
        <taxon>Papilionoideae</taxon>
        <taxon>50 kb inversion clade</taxon>
        <taxon>NPAAA clade</taxon>
        <taxon>indigoferoid/millettioid clade</taxon>
        <taxon>Phaseoleae</taxon>
        <taxon>Canavalia</taxon>
    </lineage>
</organism>
<reference evidence="1 2" key="1">
    <citation type="submission" date="2024-01" db="EMBL/GenBank/DDBJ databases">
        <title>The genomes of 5 underutilized Papilionoideae crops provide insights into root nodulation and disease resistanc.</title>
        <authorList>
            <person name="Jiang F."/>
        </authorList>
    </citation>
    <scope>NUCLEOTIDE SEQUENCE [LARGE SCALE GENOMIC DNA]</scope>
    <source>
        <strain evidence="1">LVBAO_FW01</strain>
        <tissue evidence="1">Leaves</tissue>
    </source>
</reference>
<accession>A0AAN9L3B0</accession>
<protein>
    <submittedName>
        <fullName evidence="1">Uncharacterized protein</fullName>
    </submittedName>
</protein>
<evidence type="ECO:0000313" key="1">
    <source>
        <dbReference type="EMBL" id="KAK7328695.1"/>
    </source>
</evidence>
<proteinExistence type="predicted"/>
<dbReference type="Proteomes" id="UP001367508">
    <property type="component" value="Unassembled WGS sequence"/>
</dbReference>